<keyword evidence="5" id="KW-0677">Repeat</keyword>
<comment type="subcellular location">
    <subcellularLocation>
        <location evidence="1">Nucleus</location>
        <location evidence="1">Nucleolus</location>
    </subcellularLocation>
</comment>
<reference evidence="11" key="1">
    <citation type="submission" date="2019-03" db="EMBL/GenBank/DDBJ databases">
        <title>Long read genome sequence of the mycoparasitic Pythium oligandrum ATCC 38472 isolated from sugarbeet rhizosphere.</title>
        <authorList>
            <person name="Gaulin E."/>
        </authorList>
    </citation>
    <scope>NUCLEOTIDE SEQUENCE</scope>
    <source>
        <strain evidence="11">ATCC 38472_TT</strain>
    </source>
</reference>
<dbReference type="GO" id="GO:0003723">
    <property type="term" value="F:RNA binding"/>
    <property type="evidence" value="ECO:0007669"/>
    <property type="project" value="InterPro"/>
</dbReference>
<gene>
    <name evidence="11" type="ORF">Poli38472_001183</name>
</gene>
<dbReference type="OrthoDB" id="4096at2759"/>
<dbReference type="PROSITE" id="PS50082">
    <property type="entry name" value="WD_REPEATS_2"/>
    <property type="match status" value="1"/>
</dbReference>
<evidence type="ECO:0000256" key="5">
    <source>
        <dbReference type="ARBA" id="ARBA00022737"/>
    </source>
</evidence>
<dbReference type="InterPro" id="IPR053826">
    <property type="entry name" value="WDR75"/>
</dbReference>
<dbReference type="EMBL" id="SPLM01000001">
    <property type="protein sequence ID" value="TMW69027.1"/>
    <property type="molecule type" value="Genomic_DNA"/>
</dbReference>
<evidence type="ECO:0000259" key="10">
    <source>
        <dbReference type="Pfam" id="PF23769"/>
    </source>
</evidence>
<keyword evidence="7" id="KW-0539">Nucleus</keyword>
<feature type="compositionally biased region" description="Polar residues" evidence="9">
    <location>
        <begin position="887"/>
        <end position="896"/>
    </location>
</feature>
<dbReference type="GO" id="GO:0006364">
    <property type="term" value="P:rRNA processing"/>
    <property type="evidence" value="ECO:0007669"/>
    <property type="project" value="UniProtKB-KW"/>
</dbReference>
<sequence length="915" mass="102049">MALEQLNTRRTRALATHGAPIKYAADGKVLFQREAHVIRVINTKNGQILHECVRAEQPARPSNASSVKDTASEATTAVNVEKDEKRDQDARWDVTAIALNPYNALQLLAAYADGKILMWDFSDEKILQEFDAKAPILWMECSTVSPSMLMLVVASESDKWALVEFNMKKKRRARTLFEHSKTPFGSAAMQSYTALGREEAAGAVEFHGDYVVLTAGARLFTLQVHREQDGSAALGRVATITKLNHLRDVTCVALHPRTLEFSVGDALGQIFRFLKGGASDAKLHWHSHAVRCLTYSPDGNFLLSGGEENVLVSWHLESGRRAYLPRRSAPLTAIAARVDGTAGYAVTLQDNVLFQYNPITREEEWQCMGLARSGESATYTQPWREIVFDPLTHAIPLNGVSTAGMLQFYEPYKDRVLFSVPLTERNQVTRTEDEVMPQILAEQIAFSVDGMELVTLHRAVYPDEEEEEEEDDEQEQALRFWKRRENGSFYVHTAIDAPHGGSRVSAMAYSPSPYNECVVTGDVNGEFKVWKKTTVVTAASAQGNNPQKQQPQQITNEVSTTVWHCQSVVKFRESAISTIAFAKDGSLLAVAYGHLLTLWDISTMALRGVLSSADGQRIKRVLFPSASSPYVVVLTDDELQVWNLLTLSLWWRYVISSTAQCLLSPTKPGRDEFVVALQIEKEYVVLVFKPESAVPVQIQRVPFSKVESTDDIWSLTVHPKHGELVIVDTASNLWRMGDAREDTRAERRAQDVDADEAVLTPLAAMFKQARREFQSKRQQQQKQSREVTSDGTAALFDAPAHVLPSMTSLYRSFMDKMMAKPSSTAQDGEQDASKKNKKKQSKKRKKANQSAAADEEPVVTTKPQTEGDAQAAQKRVKAMVEKEIANPQRQRANYSTLLAAFKKNKQQNKPPAAKA</sequence>
<feature type="region of interest" description="Disordered" evidence="9">
    <location>
        <begin position="769"/>
        <end position="789"/>
    </location>
</feature>
<dbReference type="PROSITE" id="PS50294">
    <property type="entry name" value="WD_REPEATS_REGION"/>
    <property type="match status" value="1"/>
</dbReference>
<dbReference type="SUPFAM" id="SSF50998">
    <property type="entry name" value="Quinoprotein alcohol dehydrogenase-like"/>
    <property type="match status" value="1"/>
</dbReference>
<proteinExistence type="predicted"/>
<evidence type="ECO:0000256" key="7">
    <source>
        <dbReference type="ARBA" id="ARBA00023242"/>
    </source>
</evidence>
<dbReference type="GO" id="GO:2000234">
    <property type="term" value="P:positive regulation of rRNA processing"/>
    <property type="evidence" value="ECO:0007669"/>
    <property type="project" value="TreeGrafter"/>
</dbReference>
<dbReference type="InterPro" id="IPR001680">
    <property type="entry name" value="WD40_rpt"/>
</dbReference>
<evidence type="ECO:0000256" key="2">
    <source>
        <dbReference type="ARBA" id="ARBA00022517"/>
    </source>
</evidence>
<protein>
    <recommendedName>
        <fullName evidence="10">WD repeat-containing protein 75 second beta-propeller domain-containing protein</fullName>
    </recommendedName>
</protein>
<dbReference type="Gene3D" id="2.130.10.10">
    <property type="entry name" value="YVTN repeat-like/Quinoprotein amine dehydrogenase"/>
    <property type="match status" value="3"/>
</dbReference>
<dbReference type="InterPro" id="IPR011047">
    <property type="entry name" value="Quinoprotein_ADH-like_sf"/>
</dbReference>
<dbReference type="Pfam" id="PF23769">
    <property type="entry name" value="Beta-prop_WDR75_2nd"/>
    <property type="match status" value="1"/>
</dbReference>
<dbReference type="AlphaFoldDB" id="A0A8K1CUE5"/>
<evidence type="ECO:0000256" key="3">
    <source>
        <dbReference type="ARBA" id="ARBA00022552"/>
    </source>
</evidence>
<dbReference type="InterPro" id="IPR015943">
    <property type="entry name" value="WD40/YVTN_repeat-like_dom_sf"/>
</dbReference>
<accession>A0A8K1CUE5</accession>
<keyword evidence="3" id="KW-0698">rRNA processing</keyword>
<feature type="repeat" description="WD" evidence="8">
    <location>
        <begin position="283"/>
        <end position="324"/>
    </location>
</feature>
<comment type="caution">
    <text evidence="11">The sequence shown here is derived from an EMBL/GenBank/DDBJ whole genome shotgun (WGS) entry which is preliminary data.</text>
</comment>
<keyword evidence="12" id="KW-1185">Reference proteome</keyword>
<evidence type="ECO:0000313" key="12">
    <source>
        <dbReference type="Proteomes" id="UP000794436"/>
    </source>
</evidence>
<dbReference type="InterPro" id="IPR057644">
    <property type="entry name" value="Beta-prop_WDR75_2nd"/>
</dbReference>
<dbReference type="GO" id="GO:0032040">
    <property type="term" value="C:small-subunit processome"/>
    <property type="evidence" value="ECO:0007669"/>
    <property type="project" value="InterPro"/>
</dbReference>
<feature type="region of interest" description="Disordered" evidence="9">
    <location>
        <begin position="59"/>
        <end position="85"/>
    </location>
</feature>
<name>A0A8K1CUE5_PYTOL</name>
<feature type="compositionally biased region" description="Basic residues" evidence="9">
    <location>
        <begin position="835"/>
        <end position="847"/>
    </location>
</feature>
<dbReference type="GO" id="GO:0045943">
    <property type="term" value="P:positive regulation of transcription by RNA polymerase I"/>
    <property type="evidence" value="ECO:0007669"/>
    <property type="project" value="InterPro"/>
</dbReference>
<organism evidence="11 12">
    <name type="scientific">Pythium oligandrum</name>
    <name type="common">Mycoparasitic fungus</name>
    <dbReference type="NCBI Taxonomy" id="41045"/>
    <lineage>
        <taxon>Eukaryota</taxon>
        <taxon>Sar</taxon>
        <taxon>Stramenopiles</taxon>
        <taxon>Oomycota</taxon>
        <taxon>Peronosporomycetes</taxon>
        <taxon>Pythiales</taxon>
        <taxon>Pythiaceae</taxon>
        <taxon>Pythium</taxon>
    </lineage>
</organism>
<feature type="domain" description="WD repeat-containing protein 75 second beta-propeller" evidence="10">
    <location>
        <begin position="387"/>
        <end position="700"/>
    </location>
</feature>
<keyword evidence="2" id="KW-0690">Ribosome biogenesis</keyword>
<evidence type="ECO:0000256" key="1">
    <source>
        <dbReference type="ARBA" id="ARBA00004604"/>
    </source>
</evidence>
<evidence type="ECO:0000256" key="6">
    <source>
        <dbReference type="ARBA" id="ARBA00023163"/>
    </source>
</evidence>
<keyword evidence="4 8" id="KW-0853">WD repeat</keyword>
<dbReference type="PANTHER" id="PTHR44215:SF1">
    <property type="entry name" value="WD REPEAT-CONTAINING PROTEIN 75"/>
    <property type="match status" value="1"/>
</dbReference>
<keyword evidence="6" id="KW-0804">Transcription</keyword>
<feature type="compositionally biased region" description="Polar residues" evidence="9">
    <location>
        <begin position="60"/>
        <end position="78"/>
    </location>
</feature>
<evidence type="ECO:0000256" key="9">
    <source>
        <dbReference type="SAM" id="MobiDB-lite"/>
    </source>
</evidence>
<evidence type="ECO:0000256" key="8">
    <source>
        <dbReference type="PROSITE-ProRule" id="PRU00221"/>
    </source>
</evidence>
<dbReference type="SMART" id="SM00320">
    <property type="entry name" value="WD40"/>
    <property type="match status" value="4"/>
</dbReference>
<dbReference type="Proteomes" id="UP000794436">
    <property type="component" value="Unassembled WGS sequence"/>
</dbReference>
<dbReference type="PANTHER" id="PTHR44215">
    <property type="entry name" value="WD REPEAT-CONTAINING PROTEIN 75"/>
    <property type="match status" value="1"/>
</dbReference>
<feature type="region of interest" description="Disordered" evidence="9">
    <location>
        <begin position="820"/>
        <end position="915"/>
    </location>
</feature>
<dbReference type="Pfam" id="PF23869">
    <property type="entry name" value="Beta-prop_WDR75_1st"/>
    <property type="match status" value="1"/>
</dbReference>
<evidence type="ECO:0000256" key="4">
    <source>
        <dbReference type="ARBA" id="ARBA00022574"/>
    </source>
</evidence>
<evidence type="ECO:0000313" key="11">
    <source>
        <dbReference type="EMBL" id="TMW69027.1"/>
    </source>
</evidence>